<sequence length="340" mass="38550">MQYTQLGISNLNISRVCMGCMGFGDPMDGQHRWTLDENESRSIIKYGLDQGINFFDTAIAYQNGSSEQYVGKALRDMARREDIVIATKFLPRTPQQIESGISGKEAITHSLNQSLKNLGTDYIDLFIYHIWDYNTPILDVLTALHEAVCSGKVRAIGISNCYAWQLAKANTLAKLEGLTPFVSAQSHYNLIMREDERELFQLCHEEQIALTPYSPLASGRLSRNTQVQTNRLQNDAYAKMKYDHNLSQDQIIIDRVANLAHKHNVSMTEISLAWLLKKVTAPAIGVTKMHHIDAAIRAVELELTQEEIFYLEEEYQPHALSGIMAQNTPNMKDKIQVWTK</sequence>
<dbReference type="InterPro" id="IPR020471">
    <property type="entry name" value="AKR"/>
</dbReference>
<dbReference type="GO" id="GO:0016491">
    <property type="term" value="F:oxidoreductase activity"/>
    <property type="evidence" value="ECO:0007669"/>
    <property type="project" value="UniProtKB-KW"/>
</dbReference>
<dbReference type="FunFam" id="3.20.20.100:FF:000004">
    <property type="entry name" value="Oxidoreductase, aldo/keto reductase"/>
    <property type="match status" value="1"/>
</dbReference>
<dbReference type="Proteomes" id="UP000023785">
    <property type="component" value="Unassembled WGS sequence"/>
</dbReference>
<dbReference type="CDD" id="cd19079">
    <property type="entry name" value="AKR_EcYajO-like"/>
    <property type="match status" value="1"/>
</dbReference>
<dbReference type="PANTHER" id="PTHR43364">
    <property type="entry name" value="NADH-SPECIFIC METHYLGLYOXAL REDUCTASE-RELATED"/>
    <property type="match status" value="1"/>
</dbReference>
<proteinExistence type="predicted"/>
<dbReference type="InterPro" id="IPR036812">
    <property type="entry name" value="NAD(P)_OxRdtase_dom_sf"/>
</dbReference>
<keyword evidence="1" id="KW-0560">Oxidoreductase</keyword>
<dbReference type="Gene3D" id="3.20.20.100">
    <property type="entry name" value="NADP-dependent oxidoreductase domain"/>
    <property type="match status" value="1"/>
</dbReference>
<evidence type="ECO:0000259" key="2">
    <source>
        <dbReference type="Pfam" id="PF00248"/>
    </source>
</evidence>
<dbReference type="SUPFAM" id="SSF51430">
    <property type="entry name" value="NAD(P)-linked oxidoreductase"/>
    <property type="match status" value="1"/>
</dbReference>
<dbReference type="AlphaFoldDB" id="V2TFB7"/>
<feature type="domain" description="NADP-dependent oxidoreductase" evidence="2">
    <location>
        <begin position="16"/>
        <end position="313"/>
    </location>
</feature>
<protein>
    <recommendedName>
        <fullName evidence="2">NADP-dependent oxidoreductase domain-containing protein</fullName>
    </recommendedName>
</protein>
<dbReference type="PRINTS" id="PR00069">
    <property type="entry name" value="ALDKETRDTASE"/>
</dbReference>
<comment type="caution">
    <text evidence="3">The sequence shown here is derived from an EMBL/GenBank/DDBJ whole genome shotgun (WGS) entry which is preliminary data.</text>
</comment>
<organism evidence="3 4">
    <name type="scientific">Acinetobacter nectaris CIP 110549</name>
    <dbReference type="NCBI Taxonomy" id="1392540"/>
    <lineage>
        <taxon>Bacteria</taxon>
        <taxon>Pseudomonadati</taxon>
        <taxon>Pseudomonadota</taxon>
        <taxon>Gammaproteobacteria</taxon>
        <taxon>Moraxellales</taxon>
        <taxon>Moraxellaceae</taxon>
        <taxon>Acinetobacter</taxon>
    </lineage>
</organism>
<accession>V2TFB7</accession>
<name>V2TFB7_9GAMM</name>
<dbReference type="GO" id="GO:0005829">
    <property type="term" value="C:cytosol"/>
    <property type="evidence" value="ECO:0007669"/>
    <property type="project" value="TreeGrafter"/>
</dbReference>
<evidence type="ECO:0000313" key="3">
    <source>
        <dbReference type="EMBL" id="ESK36672.1"/>
    </source>
</evidence>
<evidence type="ECO:0000256" key="1">
    <source>
        <dbReference type="ARBA" id="ARBA00023002"/>
    </source>
</evidence>
<dbReference type="STRING" id="1392540.P256_02465"/>
<dbReference type="InterPro" id="IPR050523">
    <property type="entry name" value="AKR_Detox_Biosynth"/>
</dbReference>
<dbReference type="OrthoDB" id="9772407at2"/>
<evidence type="ECO:0000313" key="4">
    <source>
        <dbReference type="Proteomes" id="UP000023785"/>
    </source>
</evidence>
<dbReference type="RefSeq" id="WP_023274074.1">
    <property type="nucleotide sequence ID" value="NZ_KI530738.1"/>
</dbReference>
<dbReference type="PATRIC" id="fig|1392540.3.peg.2381"/>
<dbReference type="eggNOG" id="COG0667">
    <property type="taxonomic scope" value="Bacteria"/>
</dbReference>
<dbReference type="PANTHER" id="PTHR43364:SF4">
    <property type="entry name" value="NAD(P)-LINKED OXIDOREDUCTASE SUPERFAMILY PROTEIN"/>
    <property type="match status" value="1"/>
</dbReference>
<gene>
    <name evidence="3" type="ORF">P256_02465</name>
</gene>
<dbReference type="InterPro" id="IPR023210">
    <property type="entry name" value="NADP_OxRdtase_dom"/>
</dbReference>
<dbReference type="Pfam" id="PF00248">
    <property type="entry name" value="Aldo_ket_red"/>
    <property type="match status" value="1"/>
</dbReference>
<reference evidence="3 4" key="1">
    <citation type="submission" date="2013-10" db="EMBL/GenBank/DDBJ databases">
        <title>The Genome Sequence of Acinetobacter nectaris CIP 110549.</title>
        <authorList>
            <consortium name="The Broad Institute Genomics Platform"/>
            <consortium name="The Broad Institute Genome Sequencing Center for Infectious Disease"/>
            <person name="Cerqueira G."/>
            <person name="Feldgarden M."/>
            <person name="Courvalin P."/>
            <person name="Grillot-Courvalin C."/>
            <person name="Clermont D."/>
            <person name="Rocha E."/>
            <person name="Yoon E.-J."/>
            <person name="Nemec A."/>
            <person name="Young S.K."/>
            <person name="Zeng Q."/>
            <person name="Gargeya S."/>
            <person name="Fitzgerald M."/>
            <person name="Abouelleil A."/>
            <person name="Alvarado L."/>
            <person name="Berlin A.M."/>
            <person name="Chapman S.B."/>
            <person name="Gainer-Dewar J."/>
            <person name="Goldberg J."/>
            <person name="Gnerre S."/>
            <person name="Griggs A."/>
            <person name="Gujja S."/>
            <person name="Hansen M."/>
            <person name="Howarth C."/>
            <person name="Imamovic A."/>
            <person name="Ireland A."/>
            <person name="Larimer J."/>
            <person name="McCowan C."/>
            <person name="Murphy C."/>
            <person name="Pearson M."/>
            <person name="Poon T.W."/>
            <person name="Priest M."/>
            <person name="Roberts A."/>
            <person name="Saif S."/>
            <person name="Shea T."/>
            <person name="Sykes S."/>
            <person name="Wortman J."/>
            <person name="Nusbaum C."/>
            <person name="Birren B."/>
        </authorList>
    </citation>
    <scope>NUCLEOTIDE SEQUENCE [LARGE SCALE GENOMIC DNA]</scope>
    <source>
        <strain evidence="3 4">CIP 110549</strain>
    </source>
</reference>
<keyword evidence="4" id="KW-1185">Reference proteome</keyword>
<dbReference type="EMBL" id="AYER01000012">
    <property type="protein sequence ID" value="ESK36672.1"/>
    <property type="molecule type" value="Genomic_DNA"/>
</dbReference>
<dbReference type="HOGENOM" id="CLU_023205_2_0_6"/>